<proteinExistence type="predicted"/>
<sequence>MTTDYLIDGMLSGTGLRDTKNGGYVEPLAVGLSASLTDDLIAWQKSYEDAHFSNFPITIVNDLDREGIALSARAQVELPGKKIGYFSNGLMKRMA</sequence>
<accession>A0A7Y0BLZ1</accession>
<dbReference type="EMBL" id="JABBGM010000001">
    <property type="protein sequence ID" value="NML92665.1"/>
    <property type="molecule type" value="Genomic_DNA"/>
</dbReference>
<dbReference type="Proteomes" id="UP000583556">
    <property type="component" value="Unassembled WGS sequence"/>
</dbReference>
<organism evidence="1 2">
    <name type="scientific">Novosphingobium olei</name>
    <dbReference type="NCBI Taxonomy" id="2728851"/>
    <lineage>
        <taxon>Bacteria</taxon>
        <taxon>Pseudomonadati</taxon>
        <taxon>Pseudomonadota</taxon>
        <taxon>Alphaproteobacteria</taxon>
        <taxon>Sphingomonadales</taxon>
        <taxon>Sphingomonadaceae</taxon>
        <taxon>Novosphingobium</taxon>
    </lineage>
</organism>
<reference evidence="1 2" key="1">
    <citation type="submission" date="2020-04" db="EMBL/GenBank/DDBJ databases">
        <title>Novosphingobium sp. TW-4 isolated from soil.</title>
        <authorList>
            <person name="Dahal R.H."/>
            <person name="Chaudhary D.K."/>
        </authorList>
    </citation>
    <scope>NUCLEOTIDE SEQUENCE [LARGE SCALE GENOMIC DNA]</scope>
    <source>
        <strain evidence="1 2">TW-4</strain>
    </source>
</reference>
<dbReference type="RefSeq" id="WP_169491883.1">
    <property type="nucleotide sequence ID" value="NZ_JABBGM010000001.1"/>
</dbReference>
<gene>
    <name evidence="1" type="ORF">HHL27_03130</name>
</gene>
<dbReference type="AlphaFoldDB" id="A0A7Y0BLZ1"/>
<protein>
    <submittedName>
        <fullName evidence="1">Uncharacterized protein</fullName>
    </submittedName>
</protein>
<evidence type="ECO:0000313" key="1">
    <source>
        <dbReference type="EMBL" id="NML92665.1"/>
    </source>
</evidence>
<keyword evidence="2" id="KW-1185">Reference proteome</keyword>
<comment type="caution">
    <text evidence="1">The sequence shown here is derived from an EMBL/GenBank/DDBJ whole genome shotgun (WGS) entry which is preliminary data.</text>
</comment>
<evidence type="ECO:0000313" key="2">
    <source>
        <dbReference type="Proteomes" id="UP000583556"/>
    </source>
</evidence>
<name>A0A7Y0BLZ1_9SPHN</name>